<feature type="transmembrane region" description="Helical" evidence="13">
    <location>
        <begin position="249"/>
        <end position="269"/>
    </location>
</feature>
<evidence type="ECO:0000256" key="11">
    <source>
        <dbReference type="ARBA" id="ARBA00023136"/>
    </source>
</evidence>
<dbReference type="InterPro" id="IPR002528">
    <property type="entry name" value="MATE_fam"/>
</dbReference>
<feature type="transmembrane region" description="Helical" evidence="13">
    <location>
        <begin position="171"/>
        <end position="192"/>
    </location>
</feature>
<keyword evidence="11 13" id="KW-0472">Membrane</keyword>
<dbReference type="GO" id="GO:0015297">
    <property type="term" value="F:antiporter activity"/>
    <property type="evidence" value="ECO:0007669"/>
    <property type="project" value="UniProtKB-KW"/>
</dbReference>
<name>A0A167DTV7_9BACL</name>
<dbReference type="Pfam" id="PF01554">
    <property type="entry name" value="MatE"/>
    <property type="match status" value="2"/>
</dbReference>
<comment type="subcellular location">
    <subcellularLocation>
        <location evidence="2">Cell membrane</location>
        <topology evidence="2">Multi-pass membrane protein</topology>
    </subcellularLocation>
</comment>
<evidence type="ECO:0000256" key="5">
    <source>
        <dbReference type="ARBA" id="ARBA00022448"/>
    </source>
</evidence>
<feature type="transmembrane region" description="Helical" evidence="13">
    <location>
        <begin position="402"/>
        <end position="419"/>
    </location>
</feature>
<evidence type="ECO:0000256" key="8">
    <source>
        <dbReference type="ARBA" id="ARBA00022692"/>
    </source>
</evidence>
<dbReference type="Proteomes" id="UP000077134">
    <property type="component" value="Unassembled WGS sequence"/>
</dbReference>
<keyword evidence="9 13" id="KW-1133">Transmembrane helix</keyword>
<reference evidence="14 15" key="1">
    <citation type="submission" date="2016-02" db="EMBL/GenBank/DDBJ databases">
        <title>Paenibacillus sp. LPB0068, isolated from Crassostrea gigas.</title>
        <authorList>
            <person name="Shin S.-K."/>
            <person name="Yi H."/>
        </authorList>
    </citation>
    <scope>NUCLEOTIDE SEQUENCE [LARGE SCALE GENOMIC DNA]</scope>
    <source>
        <strain evidence="14 15">LPB0068</strain>
    </source>
</reference>
<evidence type="ECO:0000256" key="12">
    <source>
        <dbReference type="ARBA" id="ARBA00031636"/>
    </source>
</evidence>
<feature type="transmembrane region" description="Helical" evidence="13">
    <location>
        <begin position="327"/>
        <end position="349"/>
    </location>
</feature>
<keyword evidence="5" id="KW-0813">Transport</keyword>
<evidence type="ECO:0000256" key="4">
    <source>
        <dbReference type="ARBA" id="ARBA00020268"/>
    </source>
</evidence>
<evidence type="ECO:0000256" key="7">
    <source>
        <dbReference type="ARBA" id="ARBA00022475"/>
    </source>
</evidence>
<dbReference type="OrthoDB" id="9780160at2"/>
<keyword evidence="6" id="KW-0050">Antiport</keyword>
<dbReference type="PIRSF" id="PIRSF006603">
    <property type="entry name" value="DinF"/>
    <property type="match status" value="1"/>
</dbReference>
<keyword evidence="15" id="KW-1185">Reference proteome</keyword>
<evidence type="ECO:0000256" key="10">
    <source>
        <dbReference type="ARBA" id="ARBA00023065"/>
    </source>
</evidence>
<dbReference type="GO" id="GO:0006811">
    <property type="term" value="P:monoatomic ion transport"/>
    <property type="evidence" value="ECO:0007669"/>
    <property type="project" value="UniProtKB-KW"/>
</dbReference>
<dbReference type="GO" id="GO:0042910">
    <property type="term" value="F:xenobiotic transmembrane transporter activity"/>
    <property type="evidence" value="ECO:0007669"/>
    <property type="project" value="InterPro"/>
</dbReference>
<evidence type="ECO:0000313" key="15">
    <source>
        <dbReference type="Proteomes" id="UP000077134"/>
    </source>
</evidence>
<dbReference type="AlphaFoldDB" id="A0A167DTV7"/>
<protein>
    <recommendedName>
        <fullName evidence="4">Probable multidrug resistance protein NorM</fullName>
    </recommendedName>
    <alternativeName>
        <fullName evidence="12">Multidrug-efflux transporter</fullName>
    </alternativeName>
</protein>
<keyword evidence="7" id="KW-1003">Cell membrane</keyword>
<dbReference type="STRING" id="1763538.LPB68_01860"/>
<proteinExistence type="inferred from homology"/>
<evidence type="ECO:0000256" key="13">
    <source>
        <dbReference type="SAM" id="Phobius"/>
    </source>
</evidence>
<organism evidence="14 15">
    <name type="scientific">Paenibacillus crassostreae</name>
    <dbReference type="NCBI Taxonomy" id="1763538"/>
    <lineage>
        <taxon>Bacteria</taxon>
        <taxon>Bacillati</taxon>
        <taxon>Bacillota</taxon>
        <taxon>Bacilli</taxon>
        <taxon>Bacillales</taxon>
        <taxon>Paenibacillaceae</taxon>
        <taxon>Paenibacillus</taxon>
    </lineage>
</organism>
<accession>A0A167DTV7</accession>
<dbReference type="InterPro" id="IPR048279">
    <property type="entry name" value="MdtK-like"/>
</dbReference>
<dbReference type="InterPro" id="IPR050222">
    <property type="entry name" value="MATE_MdtK"/>
</dbReference>
<gene>
    <name evidence="14" type="ORF">PNBC_12095</name>
</gene>
<feature type="transmembrane region" description="Helical" evidence="13">
    <location>
        <begin position="60"/>
        <end position="84"/>
    </location>
</feature>
<feature type="transmembrane region" description="Helical" evidence="13">
    <location>
        <begin position="137"/>
        <end position="159"/>
    </location>
</feature>
<keyword evidence="8 13" id="KW-0812">Transmembrane</keyword>
<evidence type="ECO:0000256" key="2">
    <source>
        <dbReference type="ARBA" id="ARBA00004651"/>
    </source>
</evidence>
<comment type="function">
    <text evidence="1">Multidrug efflux pump.</text>
</comment>
<keyword evidence="10" id="KW-0406">Ion transport</keyword>
<feature type="transmembrane region" description="Helical" evidence="13">
    <location>
        <begin position="198"/>
        <end position="221"/>
    </location>
</feature>
<dbReference type="EMBL" id="LSFN01000014">
    <property type="protein sequence ID" value="OAB74769.1"/>
    <property type="molecule type" value="Genomic_DNA"/>
</dbReference>
<dbReference type="GO" id="GO:0005886">
    <property type="term" value="C:plasma membrane"/>
    <property type="evidence" value="ECO:0007669"/>
    <property type="project" value="UniProtKB-SubCell"/>
</dbReference>
<evidence type="ECO:0000256" key="1">
    <source>
        <dbReference type="ARBA" id="ARBA00003408"/>
    </source>
</evidence>
<evidence type="ECO:0000256" key="3">
    <source>
        <dbReference type="ARBA" id="ARBA00010199"/>
    </source>
</evidence>
<feature type="transmembrane region" description="Helical" evidence="13">
    <location>
        <begin position="96"/>
        <end position="117"/>
    </location>
</feature>
<feature type="transmembrane region" description="Helical" evidence="13">
    <location>
        <begin position="361"/>
        <end position="381"/>
    </location>
</feature>
<feature type="transmembrane region" description="Helical" evidence="13">
    <location>
        <begin position="289"/>
        <end position="306"/>
    </location>
</feature>
<dbReference type="KEGG" id="pcx:LPB68_01860"/>
<sequence length="455" mass="50215">MINTLFQSFREDKPFLKTFVLLALPIGLQSMVMNVTHTIASLMVGQLGDLEVSATSLAGQIFFILNLIIVGIVSGATIFLAQYFGKGDHKQLKVSIALGFILIIAVSILFSVVSLAFPASILQIFSTEKELIELASNYLKIVCISYIPTGITLAVSMVFRNIGQAKLPLKITIMGIFINVGLSTSLIFGNFGFPELGIYGAAVSIVITKFIEMILFVWFLYRKFSDYAPLLTDLLGINRSFLKTFFKTSLPVIINEAFWSIGIALYSIVFYKMGYTIGAAVGIAKVLEQLLISFFIGAGHAGAIILGQAIGEGKRDEAPELAKKMGLYTGVGGIGISFMLLIGTPLYLTLYQGISTDVKDAIITIMIYLAFILPLKGMNFIHIMGTLRAGGDTFMCMIIDNFSLWCVSIPLTFLFGYFLDFGIEIVYLFVVIDDICKFLLIQWRIRGRKWIHNLI</sequence>
<dbReference type="RefSeq" id="WP_068658405.1">
    <property type="nucleotide sequence ID" value="NZ_CP017770.1"/>
</dbReference>
<feature type="transmembrane region" description="Helical" evidence="13">
    <location>
        <begin position="20"/>
        <end position="40"/>
    </location>
</feature>
<evidence type="ECO:0000256" key="9">
    <source>
        <dbReference type="ARBA" id="ARBA00022989"/>
    </source>
</evidence>
<dbReference type="NCBIfam" id="TIGR00797">
    <property type="entry name" value="matE"/>
    <property type="match status" value="1"/>
</dbReference>
<feature type="transmembrane region" description="Helical" evidence="13">
    <location>
        <begin position="425"/>
        <end position="445"/>
    </location>
</feature>
<comment type="similarity">
    <text evidence="3">Belongs to the multi antimicrobial extrusion (MATE) (TC 2.A.66.1) family.</text>
</comment>
<evidence type="ECO:0000313" key="14">
    <source>
        <dbReference type="EMBL" id="OAB74769.1"/>
    </source>
</evidence>
<comment type="caution">
    <text evidence="14">The sequence shown here is derived from an EMBL/GenBank/DDBJ whole genome shotgun (WGS) entry which is preliminary data.</text>
</comment>
<evidence type="ECO:0000256" key="6">
    <source>
        <dbReference type="ARBA" id="ARBA00022449"/>
    </source>
</evidence>
<dbReference type="PANTHER" id="PTHR43298:SF2">
    <property type="entry name" value="FMN_FAD EXPORTER YEEO-RELATED"/>
    <property type="match status" value="1"/>
</dbReference>
<dbReference type="PANTHER" id="PTHR43298">
    <property type="entry name" value="MULTIDRUG RESISTANCE PROTEIN NORM-RELATED"/>
    <property type="match status" value="1"/>
</dbReference>